<accession>A0A2G3DW36</accession>
<dbReference type="NCBIfam" id="NF033832">
    <property type="entry name" value="sce7726_fam"/>
    <property type="match status" value="1"/>
</dbReference>
<dbReference type="RefSeq" id="WP_099391996.1">
    <property type="nucleotide sequence ID" value="NZ_PDYF01000011.1"/>
</dbReference>
<protein>
    <recommendedName>
        <fullName evidence="4">Sce7726 family protein</fullName>
    </recommendedName>
</protein>
<reference evidence="2 3" key="2">
    <citation type="submission" date="2017-10" db="EMBL/GenBank/DDBJ databases">
        <authorList>
            <person name="Banno H."/>
            <person name="Chua N.-H."/>
        </authorList>
    </citation>
    <scope>NUCLEOTIDE SEQUENCE [LARGE SCALE GENOMIC DNA]</scope>
    <source>
        <strain evidence="2 3">JK626</strain>
    </source>
</reference>
<evidence type="ECO:0000313" key="3">
    <source>
        <dbReference type="Proteomes" id="UP000225889"/>
    </source>
</evidence>
<evidence type="ECO:0000256" key="1">
    <source>
        <dbReference type="SAM" id="MobiDB-lite"/>
    </source>
</evidence>
<dbReference type="AlphaFoldDB" id="A0A2G3DW36"/>
<dbReference type="Proteomes" id="UP000225889">
    <property type="component" value="Unassembled WGS sequence"/>
</dbReference>
<evidence type="ECO:0000313" key="2">
    <source>
        <dbReference type="EMBL" id="PHU35267.1"/>
    </source>
</evidence>
<proteinExistence type="predicted"/>
<comment type="caution">
    <text evidence="2">The sequence shown here is derived from an EMBL/GenBank/DDBJ whole genome shotgun (WGS) entry which is preliminary data.</text>
</comment>
<reference evidence="2 3" key="1">
    <citation type="submission" date="2017-10" db="EMBL/GenBank/DDBJ databases">
        <title>Resolving the taxonomy of Roseburia spp., Eubacterium rectale and Agathobacter spp. through phylogenomic analysis.</title>
        <authorList>
            <person name="Sheridan P.O."/>
            <person name="Walker A.W."/>
            <person name="Duncan S.H."/>
            <person name="Scott K.P."/>
            <person name="Toole P.W.O."/>
            <person name="Luis P."/>
            <person name="Flint H.J."/>
        </authorList>
    </citation>
    <scope>NUCLEOTIDE SEQUENCE [LARGE SCALE GENOMIC DNA]</scope>
    <source>
        <strain evidence="2 3">JK626</strain>
    </source>
</reference>
<feature type="region of interest" description="Disordered" evidence="1">
    <location>
        <begin position="223"/>
        <end position="248"/>
    </location>
</feature>
<name>A0A2G3DW36_9FIRM</name>
<dbReference type="InterPro" id="IPR047729">
    <property type="entry name" value="Sce7726-like"/>
</dbReference>
<evidence type="ECO:0008006" key="4">
    <source>
        <dbReference type="Google" id="ProtNLM"/>
    </source>
</evidence>
<gene>
    <name evidence="2" type="ORF">CSX01_08045</name>
</gene>
<dbReference type="EMBL" id="PDYF01000011">
    <property type="protein sequence ID" value="PHU35267.1"/>
    <property type="molecule type" value="Genomic_DNA"/>
</dbReference>
<sequence length="248" mass="28932">MLKDKDIRESLFDYLENEYKKARFFEEKMIGKSRADVVMVITSALVGIEIKSDADTYARLESQIKDYDKYFDYNIVVAGGSHGLHVGEHVPEHWGIITVDEVDGKPDFYFLRRPEINKKAKLQRKLELLWRPELGVILEKFGLPKYANQSKPFVRKKLIEFTKMPLSNAEITRIKRAAKLEGVEPVIPESRLDENELSAAISELLFERDYEKLLSEINEFRKARNPRRRGAKKSTSVKRIRRRNKSSK</sequence>
<organism evidence="2 3">
    <name type="scientific">Pseudobutyrivibrio ruminis</name>
    <dbReference type="NCBI Taxonomy" id="46206"/>
    <lineage>
        <taxon>Bacteria</taxon>
        <taxon>Bacillati</taxon>
        <taxon>Bacillota</taxon>
        <taxon>Clostridia</taxon>
        <taxon>Lachnospirales</taxon>
        <taxon>Lachnospiraceae</taxon>
        <taxon>Pseudobutyrivibrio</taxon>
    </lineage>
</organism>